<organism evidence="3 4">
    <name type="scientific">Lichenifustis flavocetrariae</name>
    <dbReference type="NCBI Taxonomy" id="2949735"/>
    <lineage>
        <taxon>Bacteria</taxon>
        <taxon>Pseudomonadati</taxon>
        <taxon>Pseudomonadota</taxon>
        <taxon>Alphaproteobacteria</taxon>
        <taxon>Hyphomicrobiales</taxon>
        <taxon>Lichenihabitantaceae</taxon>
        <taxon>Lichenifustis</taxon>
    </lineage>
</organism>
<feature type="region of interest" description="Disordered" evidence="1">
    <location>
        <begin position="1"/>
        <end position="23"/>
    </location>
</feature>
<dbReference type="Proteomes" id="UP001165667">
    <property type="component" value="Unassembled WGS sequence"/>
</dbReference>
<dbReference type="GO" id="GO:0071949">
    <property type="term" value="F:FAD binding"/>
    <property type="evidence" value="ECO:0007669"/>
    <property type="project" value="InterPro"/>
</dbReference>
<dbReference type="InterPro" id="IPR036188">
    <property type="entry name" value="FAD/NAD-bd_sf"/>
</dbReference>
<dbReference type="PANTHER" id="PTHR43876:SF7">
    <property type="entry name" value="UBIQUINONE BIOSYNTHESIS MONOOXYGENASE COQ6, MITOCHONDRIAL"/>
    <property type="match status" value="1"/>
</dbReference>
<dbReference type="GO" id="GO:0004497">
    <property type="term" value="F:monooxygenase activity"/>
    <property type="evidence" value="ECO:0007669"/>
    <property type="project" value="UniProtKB-KW"/>
</dbReference>
<reference evidence="3" key="1">
    <citation type="submission" date="2022-05" db="EMBL/GenBank/DDBJ databases">
        <authorList>
            <person name="Pankratov T."/>
        </authorList>
    </citation>
    <scope>NUCLEOTIDE SEQUENCE</scope>
    <source>
        <strain evidence="3">BP6-180914</strain>
    </source>
</reference>
<keyword evidence="3" id="KW-0503">Monooxygenase</keyword>
<dbReference type="RefSeq" id="WP_282586868.1">
    <property type="nucleotide sequence ID" value="NZ_JAMOIM010000016.1"/>
</dbReference>
<feature type="domain" description="FAD-binding" evidence="2">
    <location>
        <begin position="29"/>
        <end position="329"/>
    </location>
</feature>
<dbReference type="Pfam" id="PF01494">
    <property type="entry name" value="FAD_binding_3"/>
    <property type="match status" value="1"/>
</dbReference>
<keyword evidence="3" id="KW-0560">Oxidoreductase</keyword>
<name>A0AA42CKE2_9HYPH</name>
<dbReference type="PRINTS" id="PR00420">
    <property type="entry name" value="RNGMNOXGNASE"/>
</dbReference>
<accession>A0AA42CKE2</accession>
<dbReference type="Gene3D" id="3.30.70.2450">
    <property type="match status" value="1"/>
</dbReference>
<dbReference type="InterPro" id="IPR002938">
    <property type="entry name" value="FAD-bd"/>
</dbReference>
<gene>
    <name evidence="3" type="ORF">M8523_20945</name>
</gene>
<proteinExistence type="predicted"/>
<dbReference type="EMBL" id="JAMOIM010000016">
    <property type="protein sequence ID" value="MCW6510488.1"/>
    <property type="molecule type" value="Genomic_DNA"/>
</dbReference>
<keyword evidence="4" id="KW-1185">Reference proteome</keyword>
<evidence type="ECO:0000259" key="2">
    <source>
        <dbReference type="Pfam" id="PF01494"/>
    </source>
</evidence>
<dbReference type="InterPro" id="IPR051205">
    <property type="entry name" value="UbiH/COQ6_monooxygenase"/>
</dbReference>
<evidence type="ECO:0000256" key="1">
    <source>
        <dbReference type="SAM" id="MobiDB-lite"/>
    </source>
</evidence>
<dbReference type="Gene3D" id="3.50.50.60">
    <property type="entry name" value="FAD/NAD(P)-binding domain"/>
    <property type="match status" value="1"/>
</dbReference>
<dbReference type="AlphaFoldDB" id="A0AA42CKE2"/>
<evidence type="ECO:0000313" key="3">
    <source>
        <dbReference type="EMBL" id="MCW6510488.1"/>
    </source>
</evidence>
<sequence length="416" mass="44662">MLFDQDPQAHVPSSSPGGAGTCRTWNHPEADVAVIGAGLAGSLTALSLSRRGCSVTLIDLHAEPQVEFRAEQLVGPQMSRLAALGVLDAMLDGSAANRSTVNGRRGQVLDRSTVDQFGLPYHRMVSAVRAAMPPTVRVVTAPVANIDTSLDRQTICFKDGSRLEARLVVLATGLSTALPKRMGIGFRTISAAHSMAFGFDVALERPQKQLMPLVYYADDIGKQLDYLALFDMEGTIRANLFGYQDKQSGWIKDFCANPTNELRAALPKLGDLLGPYRVTSAVQLRSNDLRVACEPARAGVVLVGDAFQTPCPAAGTGIDRLLSDVMTLSRHAPSWLASPGMSADKIAAYYADPDKLSVDAECLRIADYRRAVSTEPGVAWAFHRKQVLVRRRLRAAWASLSSAKMAANALAVASLS</sequence>
<protein>
    <submittedName>
        <fullName evidence="3">FAD-dependent monooxygenase</fullName>
    </submittedName>
</protein>
<evidence type="ECO:0000313" key="4">
    <source>
        <dbReference type="Proteomes" id="UP001165667"/>
    </source>
</evidence>
<dbReference type="PANTHER" id="PTHR43876">
    <property type="entry name" value="UBIQUINONE BIOSYNTHESIS MONOOXYGENASE COQ6, MITOCHONDRIAL"/>
    <property type="match status" value="1"/>
</dbReference>
<comment type="caution">
    <text evidence="3">The sequence shown here is derived from an EMBL/GenBank/DDBJ whole genome shotgun (WGS) entry which is preliminary data.</text>
</comment>
<dbReference type="SUPFAM" id="SSF51905">
    <property type="entry name" value="FAD/NAD(P)-binding domain"/>
    <property type="match status" value="1"/>
</dbReference>